<dbReference type="EMBL" id="CTEF01000011">
    <property type="protein sequence ID" value="CQD25339.1"/>
    <property type="molecule type" value="Genomic_DNA"/>
</dbReference>
<evidence type="ECO:0000313" key="1">
    <source>
        <dbReference type="EMBL" id="CQD25339.1"/>
    </source>
</evidence>
<gene>
    <name evidence="1" type="ORF">BN970_07141</name>
</gene>
<evidence type="ECO:0000313" key="2">
    <source>
        <dbReference type="Proteomes" id="UP000182227"/>
    </source>
</evidence>
<name>A0A0U1E105_9MYCO</name>
<dbReference type="Proteomes" id="UP000182227">
    <property type="component" value="Unassembled WGS sequence"/>
</dbReference>
<dbReference type="AlphaFoldDB" id="A0A0U1E105"/>
<sequence length="116" mass="13295">MTYPRSESFNFKEWARFDTTEEVNLGMDDWVRPDGTPIYSPVGPGTWWQRYTSWDDLGPWGKQLRGLNTKHVYMSPDAPTVEPGRQLAGKEGVVLDQKLQGRCTFRSSNAIRVART</sequence>
<protein>
    <submittedName>
        <fullName evidence="1">Uncharacterized protein</fullName>
    </submittedName>
</protein>
<reference evidence="1 2" key="1">
    <citation type="submission" date="2015-03" db="EMBL/GenBank/DDBJ databases">
        <authorList>
            <person name="Murphy D."/>
        </authorList>
    </citation>
    <scope>NUCLEOTIDE SEQUENCE [LARGE SCALE GENOMIC DNA]</scope>
    <source>
        <strain evidence="1 2">D16</strain>
    </source>
</reference>
<proteinExistence type="predicted"/>
<accession>A0A0U1E105</accession>
<organism evidence="1 2">
    <name type="scientific">Mycolicibacterium conceptionense</name>
    <dbReference type="NCBI Taxonomy" id="451644"/>
    <lineage>
        <taxon>Bacteria</taxon>
        <taxon>Bacillati</taxon>
        <taxon>Actinomycetota</taxon>
        <taxon>Actinomycetes</taxon>
        <taxon>Mycobacteriales</taxon>
        <taxon>Mycobacteriaceae</taxon>
        <taxon>Mycolicibacterium</taxon>
    </lineage>
</organism>